<comment type="caution">
    <text evidence="2">The sequence shown here is derived from an EMBL/GenBank/DDBJ whole genome shotgun (WGS) entry which is preliminary data.</text>
</comment>
<organism evidence="2 3">
    <name type="scientific">Candidatus Contendobacter odensis Run_B_J11</name>
    <dbReference type="NCBI Taxonomy" id="1400861"/>
    <lineage>
        <taxon>Bacteria</taxon>
        <taxon>Pseudomonadati</taxon>
        <taxon>Pseudomonadota</taxon>
        <taxon>Gammaproteobacteria</taxon>
        <taxon>Candidatus Competibacteraceae</taxon>
        <taxon>Candidatus Contendibacter</taxon>
    </lineage>
</organism>
<evidence type="ECO:0000313" key="2">
    <source>
        <dbReference type="EMBL" id="CDH44750.1"/>
    </source>
</evidence>
<gene>
    <name evidence="2" type="ORF">BN874_1860014</name>
</gene>
<dbReference type="EMBL" id="CBTK010000097">
    <property type="protein sequence ID" value="CDH44750.1"/>
    <property type="molecule type" value="Genomic_DNA"/>
</dbReference>
<reference evidence="2 3" key="1">
    <citation type="journal article" date="2014" name="ISME J.">
        <title>Candidatus Competibacter-lineage genomes retrieved from metagenomes reveal functional metabolic diversity.</title>
        <authorList>
            <person name="McIlroy S.J."/>
            <person name="Albertsen M."/>
            <person name="Andresen E.K."/>
            <person name="Saunders A.M."/>
            <person name="Kristiansen R."/>
            <person name="Stokholm-Bjerregaard M."/>
            <person name="Nielsen K.L."/>
            <person name="Nielsen P.H."/>
        </authorList>
    </citation>
    <scope>NUCLEOTIDE SEQUENCE [LARGE SCALE GENOMIC DNA]</scope>
    <source>
        <strain evidence="2 3">Run_B_J11</strain>
    </source>
</reference>
<evidence type="ECO:0000256" key="1">
    <source>
        <dbReference type="SAM" id="MobiDB-lite"/>
    </source>
</evidence>
<name>A0A7U7GAT8_9GAMM</name>
<sequence>MKNQPELQTAQQIILTLNAAGWSDNRIGQAIQRPQSTISRIRTGLVIDPGESIGIALRRLIQPQPATSAPSTAADRANDPLPTPAQNRENRHARRPQNPMQS</sequence>
<feature type="region of interest" description="Disordered" evidence="1">
    <location>
        <begin position="62"/>
        <end position="102"/>
    </location>
</feature>
<dbReference type="RefSeq" id="WP_034431933.1">
    <property type="nucleotide sequence ID" value="NZ_CBTK010000097.1"/>
</dbReference>
<protein>
    <submittedName>
        <fullName evidence="2">Uncharacterized protein</fullName>
    </submittedName>
</protein>
<keyword evidence="3" id="KW-1185">Reference proteome</keyword>
<evidence type="ECO:0000313" key="3">
    <source>
        <dbReference type="Proteomes" id="UP000019184"/>
    </source>
</evidence>
<dbReference type="Proteomes" id="UP000019184">
    <property type="component" value="Unassembled WGS sequence"/>
</dbReference>
<accession>A0A7U7GAT8</accession>
<proteinExistence type="predicted"/>
<feature type="compositionally biased region" description="Low complexity" evidence="1">
    <location>
        <begin position="62"/>
        <end position="74"/>
    </location>
</feature>
<dbReference type="AlphaFoldDB" id="A0A7U7GAT8"/>